<sequence>FNLLELGLEGVREAYKEFYYQNVELSDEEYLNIIHGTFRDIKAYIEAKPTVSPTSKQVCQWTNLCYLFKHYWEGAKLFNMLDPESVPEALYRITKKIAEACKDKC</sequence>
<accession>X1AT46</accession>
<reference evidence="1" key="1">
    <citation type="journal article" date="2014" name="Front. Microbiol.">
        <title>High frequency of phylogenetically diverse reductive dehalogenase-homologous genes in deep subseafloor sedimentary metagenomes.</title>
        <authorList>
            <person name="Kawai M."/>
            <person name="Futagami T."/>
            <person name="Toyoda A."/>
            <person name="Takaki Y."/>
            <person name="Nishi S."/>
            <person name="Hori S."/>
            <person name="Arai W."/>
            <person name="Tsubouchi T."/>
            <person name="Morono Y."/>
            <person name="Uchiyama I."/>
            <person name="Ito T."/>
            <person name="Fujiyama A."/>
            <person name="Inagaki F."/>
            <person name="Takami H."/>
        </authorList>
    </citation>
    <scope>NUCLEOTIDE SEQUENCE</scope>
    <source>
        <strain evidence="1">Expedition CK06-06</strain>
    </source>
</reference>
<organism evidence="1">
    <name type="scientific">marine sediment metagenome</name>
    <dbReference type="NCBI Taxonomy" id="412755"/>
    <lineage>
        <taxon>unclassified sequences</taxon>
        <taxon>metagenomes</taxon>
        <taxon>ecological metagenomes</taxon>
    </lineage>
</organism>
<gene>
    <name evidence="1" type="ORF">S01H4_36366</name>
</gene>
<comment type="caution">
    <text evidence="1">The sequence shown here is derived from an EMBL/GenBank/DDBJ whole genome shotgun (WGS) entry which is preliminary data.</text>
</comment>
<feature type="non-terminal residue" evidence="1">
    <location>
        <position position="1"/>
    </location>
</feature>
<evidence type="ECO:0000313" key="1">
    <source>
        <dbReference type="EMBL" id="GAG86074.1"/>
    </source>
</evidence>
<dbReference type="EMBL" id="BART01019428">
    <property type="protein sequence ID" value="GAG86074.1"/>
    <property type="molecule type" value="Genomic_DNA"/>
</dbReference>
<name>X1AT46_9ZZZZ</name>
<dbReference type="AlphaFoldDB" id="X1AT46"/>
<proteinExistence type="predicted"/>
<protein>
    <submittedName>
        <fullName evidence="1">Uncharacterized protein</fullName>
    </submittedName>
</protein>